<name>A0A1Y1BAF3_VIBPH</name>
<organism evidence="1">
    <name type="scientific">Vibrio parahaemolyticus</name>
    <dbReference type="NCBI Taxonomy" id="670"/>
    <lineage>
        <taxon>Bacteria</taxon>
        <taxon>Pseudomonadati</taxon>
        <taxon>Pseudomonadota</taxon>
        <taxon>Gammaproteobacteria</taxon>
        <taxon>Vibrionales</taxon>
        <taxon>Vibrionaceae</taxon>
        <taxon>Vibrio</taxon>
    </lineage>
</organism>
<evidence type="ECO:0000313" key="1">
    <source>
        <dbReference type="EMBL" id="BAX56835.1"/>
    </source>
</evidence>
<dbReference type="NCBIfam" id="TIGR03501">
    <property type="entry name" value="GlyGly_CTERM"/>
    <property type="match status" value="1"/>
</dbReference>
<dbReference type="AlphaFoldDB" id="A0A1Y1BAF3"/>
<dbReference type="SUPFAM" id="SSF50494">
    <property type="entry name" value="Trypsin-like serine proteases"/>
    <property type="match status" value="1"/>
</dbReference>
<keyword evidence="1" id="KW-0378">Hydrolase</keyword>
<accession>A0A1Y1BAF3</accession>
<keyword evidence="1" id="KW-0645">Protease</keyword>
<protein>
    <submittedName>
        <fullName evidence="1">Possible trypsin protease</fullName>
    </submittedName>
</protein>
<reference evidence="1" key="1">
    <citation type="journal article" date="2017" name="Infect. Genet. Evol.">
        <title>Plasmid dynamics in Vibrio parahaemolyticus strains related to shrimp Acute Hepatopancreatic Necrosis Syndrome (AHPNS).</title>
        <authorList>
            <person name="Theethakaew C."/>
            <person name="Nakamura S."/>
            <person name="Motooka D."/>
            <person name="Matsuda S."/>
            <person name="Kodama T."/>
            <person name="Chonsin K."/>
            <person name="Suthienkul O."/>
            <person name="Iida T."/>
        </authorList>
    </citation>
    <scope>NUCLEOTIDE SEQUENCE</scope>
    <source>
        <strain evidence="1">VPE61</strain>
        <plasmid evidence="1">pVP2HP</plasmid>
    </source>
</reference>
<dbReference type="GO" id="GO:0006508">
    <property type="term" value="P:proteolysis"/>
    <property type="evidence" value="ECO:0007669"/>
    <property type="project" value="UniProtKB-KW"/>
</dbReference>
<proteinExistence type="predicted"/>
<sequence>MTPSNSENLPLSAQWLSPEYTDEYDRRAKDVGIVRVDNSVDYRHIQFLNIDEQSEGEPMMIRGFGGTIDSLNQADFTFSHYNYADLYYVYADTVNESHTTGGDSGAAWTINKDGSEEIFAIHRGSAMNSSTNERSTYGTTIQSVQDFITETIDGWHYPTLVDTDANGKATITIQSLHRDDVVDTAWGDNVTIVGGTCLDGLIKPFDKCTYDIESDGTQGELYLTDDEVIHINKPIENTGGDGGNNNTDNDDSGGSMGFWPLLLLGIATLRRKR</sequence>
<dbReference type="InterPro" id="IPR009003">
    <property type="entry name" value="Peptidase_S1_PA"/>
</dbReference>
<dbReference type="Gene3D" id="2.40.10.10">
    <property type="entry name" value="Trypsin-like serine proteases"/>
    <property type="match status" value="1"/>
</dbReference>
<geneLocation type="plasmid" evidence="1">
    <name>pVP2HP</name>
</geneLocation>
<dbReference type="InterPro" id="IPR020008">
    <property type="entry name" value="GlyGly_CTERM"/>
</dbReference>
<keyword evidence="1" id="KW-0614">Plasmid</keyword>
<dbReference type="EMBL" id="AP014859">
    <property type="protein sequence ID" value="BAX56835.1"/>
    <property type="molecule type" value="Genomic_DNA"/>
</dbReference>
<dbReference type="GO" id="GO:0008233">
    <property type="term" value="F:peptidase activity"/>
    <property type="evidence" value="ECO:0007669"/>
    <property type="project" value="UniProtKB-KW"/>
</dbReference>
<dbReference type="InterPro" id="IPR043504">
    <property type="entry name" value="Peptidase_S1_PA_chymotrypsin"/>
</dbReference>